<feature type="region of interest" description="Disordered" evidence="1">
    <location>
        <begin position="416"/>
        <end position="436"/>
    </location>
</feature>
<evidence type="ECO:0000313" key="3">
    <source>
        <dbReference type="EMBL" id="BDZ42661.1"/>
    </source>
</evidence>
<evidence type="ECO:0000259" key="2">
    <source>
        <dbReference type="Pfam" id="PF13625"/>
    </source>
</evidence>
<dbReference type="EMBL" id="AP027729">
    <property type="protein sequence ID" value="BDZ42661.1"/>
    <property type="molecule type" value="Genomic_DNA"/>
</dbReference>
<gene>
    <name evidence="3" type="ORF">GCM10025865_19600</name>
</gene>
<dbReference type="InterPro" id="IPR032830">
    <property type="entry name" value="XPB/Ssl2_N"/>
</dbReference>
<dbReference type="Pfam" id="PF13625">
    <property type="entry name" value="Helicase_C_3"/>
    <property type="match status" value="1"/>
</dbReference>
<feature type="domain" description="Helicase XPB/Ssl2 N-terminal" evidence="2">
    <location>
        <begin position="232"/>
        <end position="353"/>
    </location>
</feature>
<feature type="compositionally biased region" description="Basic and acidic residues" evidence="1">
    <location>
        <begin position="500"/>
        <end position="512"/>
    </location>
</feature>
<dbReference type="Proteomes" id="UP001321475">
    <property type="component" value="Chromosome"/>
</dbReference>
<reference evidence="4" key="1">
    <citation type="journal article" date="2019" name="Int. J. Syst. Evol. Microbiol.">
        <title>The Global Catalogue of Microorganisms (GCM) 10K type strain sequencing project: providing services to taxonomists for standard genome sequencing and annotation.</title>
        <authorList>
            <consortium name="The Broad Institute Genomics Platform"/>
            <consortium name="The Broad Institute Genome Sequencing Center for Infectious Disease"/>
            <person name="Wu L."/>
            <person name="Ma J."/>
        </authorList>
    </citation>
    <scope>NUCLEOTIDE SEQUENCE [LARGE SCALE GENOMIC DNA]</scope>
    <source>
        <strain evidence="4">NBRC 108565</strain>
    </source>
</reference>
<protein>
    <recommendedName>
        <fullName evidence="2">Helicase XPB/Ssl2 N-terminal domain-containing protein</fullName>
    </recommendedName>
</protein>
<accession>A0ABM8G3F3</accession>
<name>A0ABM8G3F3_9CELL</name>
<feature type="compositionally biased region" description="Basic and acidic residues" evidence="1">
    <location>
        <begin position="481"/>
        <end position="492"/>
    </location>
</feature>
<sequence length="605" mass="62570">MRLVARLVESWGEDPQGVLRGGGLGVRELRRTAQDLGADAPTATVVAELALVAGLVSDDGDDPPHFAPTTVADEWLELGVGEQWAALASSWAVSPRTPWSVGSRDEKGALRAALDPGLHRPWVPRLRASVLSVLVAHPGLSLTTDAVLDVLRWGSPRSRPPVAAVEGLLTEAATLGITGAGAASPLGAALRGDEAAGASASASRTLPHPTPARVAELGAALDALVPPPVDEVLLQGDLTGIVPGRPGPALEALLADSADVESRGAAVTVRFSGSSVTRALDAGRTADQLLAALGSHSRTPVPQPLEYLVRDAARRHGRLRVGSATSYLRSDDPAALAGLVDDRALRALGLFAIAPTVLAAHAPAAEVRAALRERGLSPTVEGPDGQVIAVGGSRARIPGRARPAWVGGVAGRRVRSLRPDPRAASVLPDQAEDPARRTARLTELAERLLATGAPAVTTVTTGTADGATSVEQGGRAMWRASEGKDVDGERSADGTNPGDGHPDEPDGRDDRPQPAPAGDRTPSGTSPSPVPEPGTNEPADALAMLRDAIEERTDVLLEVVGTRGTPEIRRVRPLRLDGGRLRALDTVREAELTVAVHRIASVQPT</sequence>
<feature type="region of interest" description="Disordered" evidence="1">
    <location>
        <begin position="459"/>
        <end position="538"/>
    </location>
</feature>
<evidence type="ECO:0000256" key="1">
    <source>
        <dbReference type="SAM" id="MobiDB-lite"/>
    </source>
</evidence>
<proteinExistence type="predicted"/>
<feature type="compositionally biased region" description="Low complexity" evidence="1">
    <location>
        <begin position="459"/>
        <end position="470"/>
    </location>
</feature>
<keyword evidence="4" id="KW-1185">Reference proteome</keyword>
<evidence type="ECO:0000313" key="4">
    <source>
        <dbReference type="Proteomes" id="UP001321475"/>
    </source>
</evidence>
<organism evidence="3 4">
    <name type="scientific">Paraoerskovia sediminicola</name>
    <dbReference type="NCBI Taxonomy" id="1138587"/>
    <lineage>
        <taxon>Bacteria</taxon>
        <taxon>Bacillati</taxon>
        <taxon>Actinomycetota</taxon>
        <taxon>Actinomycetes</taxon>
        <taxon>Micrococcales</taxon>
        <taxon>Cellulomonadaceae</taxon>
        <taxon>Paraoerskovia</taxon>
    </lineage>
</organism>